<dbReference type="InterPro" id="IPR018499">
    <property type="entry name" value="Tetraspanin/Peripherin"/>
</dbReference>
<sequence>MLSVVPLPESQRTLVSPQRVFKVVFLGNSGAGKSSFIQQYCSGHFYSKVNATVAIDFKMKTLTLGSTVITLQLWDTAGQERFRSVTEQYYRQADGILAMYDITHASSFTAVRAWLDSVKEKMGDRVVLMLLANKLDLAGDRRREVKTREGQRLADLAGGVVLAVGVWTLVEKSDYISLLNSSFYSVSAYILIAAGVIVIVTGIIGCCATLKEKKSLLIVYLVLLLGIFLLEVIAGVLAYITYQECFPFCYQLDEEMRQNLKVTMQQKYQQPGEESITQAVDKLQQEVWKCY</sequence>
<dbReference type="AlphaFoldDB" id="A0A4Z2JAB8"/>
<dbReference type="Gene3D" id="3.40.50.300">
    <property type="entry name" value="P-loop containing nucleotide triphosphate hydrolases"/>
    <property type="match status" value="1"/>
</dbReference>
<feature type="transmembrane region" description="Helical" evidence="8">
    <location>
        <begin position="182"/>
        <end position="210"/>
    </location>
</feature>
<evidence type="ECO:0000256" key="8">
    <source>
        <dbReference type="SAM" id="Phobius"/>
    </source>
</evidence>
<dbReference type="InterPro" id="IPR027417">
    <property type="entry name" value="P-loop_NTPase"/>
</dbReference>
<evidence type="ECO:0000256" key="1">
    <source>
        <dbReference type="ARBA" id="ARBA00004141"/>
    </source>
</evidence>
<keyword evidence="6 8" id="KW-0472">Membrane</keyword>
<dbReference type="PRINTS" id="PR00449">
    <property type="entry name" value="RASTRNSFRMNG"/>
</dbReference>
<keyword evidence="3" id="KW-0547">Nucleotide-binding</keyword>
<dbReference type="GO" id="GO:0005525">
    <property type="term" value="F:GTP binding"/>
    <property type="evidence" value="ECO:0007669"/>
    <property type="project" value="UniProtKB-KW"/>
</dbReference>
<evidence type="ECO:0000256" key="3">
    <source>
        <dbReference type="ARBA" id="ARBA00022741"/>
    </source>
</evidence>
<keyword evidence="5" id="KW-0342">GTP-binding</keyword>
<dbReference type="PROSITE" id="PS51419">
    <property type="entry name" value="RAB"/>
    <property type="match status" value="1"/>
</dbReference>
<dbReference type="Pfam" id="PF00335">
    <property type="entry name" value="Tetraspanin"/>
    <property type="match status" value="1"/>
</dbReference>
<keyword evidence="10" id="KW-1185">Reference proteome</keyword>
<dbReference type="GO" id="GO:0003924">
    <property type="term" value="F:GTPase activity"/>
    <property type="evidence" value="ECO:0007669"/>
    <property type="project" value="InterPro"/>
</dbReference>
<feature type="transmembrane region" description="Helical" evidence="8">
    <location>
        <begin position="217"/>
        <end position="242"/>
    </location>
</feature>
<keyword evidence="2 8" id="KW-0812">Transmembrane</keyword>
<evidence type="ECO:0000256" key="6">
    <source>
        <dbReference type="ARBA" id="ARBA00023136"/>
    </source>
</evidence>
<dbReference type="InterPro" id="IPR005225">
    <property type="entry name" value="Small_GTP-bd"/>
</dbReference>
<evidence type="ECO:0000256" key="7">
    <source>
        <dbReference type="ARBA" id="ARBA00023288"/>
    </source>
</evidence>
<evidence type="ECO:0000256" key="2">
    <source>
        <dbReference type="ARBA" id="ARBA00022692"/>
    </source>
</evidence>
<evidence type="ECO:0000256" key="5">
    <source>
        <dbReference type="ARBA" id="ARBA00023134"/>
    </source>
</evidence>
<dbReference type="InterPro" id="IPR001806">
    <property type="entry name" value="Small_GTPase"/>
</dbReference>
<organism evidence="9 10">
    <name type="scientific">Liparis tanakae</name>
    <name type="common">Tanaka's snailfish</name>
    <dbReference type="NCBI Taxonomy" id="230148"/>
    <lineage>
        <taxon>Eukaryota</taxon>
        <taxon>Metazoa</taxon>
        <taxon>Chordata</taxon>
        <taxon>Craniata</taxon>
        <taxon>Vertebrata</taxon>
        <taxon>Euteleostomi</taxon>
        <taxon>Actinopterygii</taxon>
        <taxon>Neopterygii</taxon>
        <taxon>Teleostei</taxon>
        <taxon>Neoteleostei</taxon>
        <taxon>Acanthomorphata</taxon>
        <taxon>Eupercaria</taxon>
        <taxon>Perciformes</taxon>
        <taxon>Cottioidei</taxon>
        <taxon>Cottales</taxon>
        <taxon>Liparidae</taxon>
        <taxon>Liparis</taxon>
    </lineage>
</organism>
<dbReference type="FunFam" id="3.40.50.300:FF:001129">
    <property type="entry name" value="ras-related protein Rab-44 isoform X2"/>
    <property type="match status" value="1"/>
</dbReference>
<dbReference type="EMBL" id="SRLO01000012">
    <property type="protein sequence ID" value="TNN86987.1"/>
    <property type="molecule type" value="Genomic_DNA"/>
</dbReference>
<keyword evidence="4 8" id="KW-1133">Transmembrane helix</keyword>
<dbReference type="NCBIfam" id="TIGR00231">
    <property type="entry name" value="small_GTP"/>
    <property type="match status" value="1"/>
</dbReference>
<protein>
    <submittedName>
        <fullName evidence="9">CD151 antigen</fullName>
    </submittedName>
</protein>
<dbReference type="GO" id="GO:0016020">
    <property type="term" value="C:membrane"/>
    <property type="evidence" value="ECO:0007669"/>
    <property type="project" value="UniProtKB-SubCell"/>
</dbReference>
<dbReference type="SMART" id="SM00173">
    <property type="entry name" value="RAS"/>
    <property type="match status" value="1"/>
</dbReference>
<dbReference type="SUPFAM" id="SSF52540">
    <property type="entry name" value="P-loop containing nucleoside triphosphate hydrolases"/>
    <property type="match status" value="1"/>
</dbReference>
<proteinExistence type="predicted"/>
<gene>
    <name evidence="9" type="primary">CD151_1</name>
    <name evidence="9" type="ORF">EYF80_002742</name>
</gene>
<dbReference type="SMART" id="SM00176">
    <property type="entry name" value="RAN"/>
    <property type="match status" value="1"/>
</dbReference>
<comment type="caution">
    <text evidence="9">The sequence shown here is derived from an EMBL/GenBank/DDBJ whole genome shotgun (WGS) entry which is preliminary data.</text>
</comment>
<evidence type="ECO:0000256" key="4">
    <source>
        <dbReference type="ARBA" id="ARBA00022989"/>
    </source>
</evidence>
<dbReference type="Proteomes" id="UP000314294">
    <property type="component" value="Unassembled WGS sequence"/>
</dbReference>
<evidence type="ECO:0000313" key="9">
    <source>
        <dbReference type="EMBL" id="TNN86987.1"/>
    </source>
</evidence>
<dbReference type="SMART" id="SM00175">
    <property type="entry name" value="RAB"/>
    <property type="match status" value="1"/>
</dbReference>
<dbReference type="Pfam" id="PF00071">
    <property type="entry name" value="Ras"/>
    <property type="match status" value="1"/>
</dbReference>
<reference evidence="9 10" key="1">
    <citation type="submission" date="2019-03" db="EMBL/GenBank/DDBJ databases">
        <title>First draft genome of Liparis tanakae, snailfish: a comprehensive survey of snailfish specific genes.</title>
        <authorList>
            <person name="Kim W."/>
            <person name="Song I."/>
            <person name="Jeong J.-H."/>
            <person name="Kim D."/>
            <person name="Kim S."/>
            <person name="Ryu S."/>
            <person name="Song J.Y."/>
            <person name="Lee S.K."/>
        </authorList>
    </citation>
    <scope>NUCLEOTIDE SEQUENCE [LARGE SCALE GENOMIC DNA]</scope>
    <source>
        <tissue evidence="9">Muscle</tissue>
    </source>
</reference>
<dbReference type="PROSITE" id="PS51417">
    <property type="entry name" value="ARF"/>
    <property type="match status" value="1"/>
</dbReference>
<dbReference type="PROSITE" id="PS51421">
    <property type="entry name" value="RAS"/>
    <property type="match status" value="1"/>
</dbReference>
<dbReference type="OrthoDB" id="9989112at2759"/>
<dbReference type="InterPro" id="IPR050227">
    <property type="entry name" value="Rab"/>
</dbReference>
<accession>A0A4Z2JAB8</accession>
<keyword evidence="7" id="KW-0449">Lipoprotein</keyword>
<evidence type="ECO:0000313" key="10">
    <source>
        <dbReference type="Proteomes" id="UP000314294"/>
    </source>
</evidence>
<dbReference type="PANTHER" id="PTHR47977">
    <property type="entry name" value="RAS-RELATED PROTEIN RAB"/>
    <property type="match status" value="1"/>
</dbReference>
<name>A0A4Z2JAB8_9TELE</name>
<comment type="subcellular location">
    <subcellularLocation>
        <location evidence="1">Membrane</location>
        <topology evidence="1">Multi-pass membrane protein</topology>
    </subcellularLocation>
</comment>
<dbReference type="SMART" id="SM00174">
    <property type="entry name" value="RHO"/>
    <property type="match status" value="1"/>
</dbReference>
<dbReference type="CDD" id="cd00154">
    <property type="entry name" value="Rab"/>
    <property type="match status" value="1"/>
</dbReference>